<accession>A0AB34KI49</accession>
<dbReference type="InterPro" id="IPR002575">
    <property type="entry name" value="Aminoglycoside_PTrfase"/>
</dbReference>
<organism evidence="2 3">
    <name type="scientific">Cladosporium halotolerans</name>
    <dbReference type="NCBI Taxonomy" id="1052096"/>
    <lineage>
        <taxon>Eukaryota</taxon>
        <taxon>Fungi</taxon>
        <taxon>Dikarya</taxon>
        <taxon>Ascomycota</taxon>
        <taxon>Pezizomycotina</taxon>
        <taxon>Dothideomycetes</taxon>
        <taxon>Dothideomycetidae</taxon>
        <taxon>Cladosporiales</taxon>
        <taxon>Cladosporiaceae</taxon>
        <taxon>Cladosporium</taxon>
    </lineage>
</organism>
<sequence>MSEAEAMRYVALHTSVPVPDVREAYIKDGCGYIVMSKADGEPLGDVWQHLGSEQRASVVSQLRNYVEQLRSLNGEFYGALWHQPSEDIFFKHLPFRHEDVRYGPYYTRRQFNDGLVAALENSRPGTLDEVDKQLAQKIQALTDESMTFSHGDLHSLNILINSMGDVTAIVDWESAGFSICGREYYEARSRSRNADWDAVLDEIFPEETRLHFDIFREFDQALTQYTGL</sequence>
<reference evidence="2 3" key="1">
    <citation type="journal article" date="2020" name="Microbiol. Resour. Announc.">
        <title>Draft Genome Sequence of a Cladosporium Species Isolated from the Mesophotic Ascidian Didemnum maculosum.</title>
        <authorList>
            <person name="Gioti A."/>
            <person name="Siaperas R."/>
            <person name="Nikolaivits E."/>
            <person name="Le Goff G."/>
            <person name="Ouazzani J."/>
            <person name="Kotoulas G."/>
            <person name="Topakas E."/>
        </authorList>
    </citation>
    <scope>NUCLEOTIDE SEQUENCE [LARGE SCALE GENOMIC DNA]</scope>
    <source>
        <strain evidence="2 3">TM138-S3</strain>
    </source>
</reference>
<evidence type="ECO:0000313" key="3">
    <source>
        <dbReference type="Proteomes" id="UP000803884"/>
    </source>
</evidence>
<dbReference type="Pfam" id="PF01636">
    <property type="entry name" value="APH"/>
    <property type="match status" value="1"/>
</dbReference>
<dbReference type="InterPro" id="IPR011009">
    <property type="entry name" value="Kinase-like_dom_sf"/>
</dbReference>
<dbReference type="AlphaFoldDB" id="A0AB34KI49"/>
<dbReference type="InterPro" id="IPR051678">
    <property type="entry name" value="AGP_Transferase"/>
</dbReference>
<dbReference type="EMBL" id="JAAQHG020000037">
    <property type="protein sequence ID" value="KAL1583265.1"/>
    <property type="molecule type" value="Genomic_DNA"/>
</dbReference>
<dbReference type="SUPFAM" id="SSF56112">
    <property type="entry name" value="Protein kinase-like (PK-like)"/>
    <property type="match status" value="1"/>
</dbReference>
<dbReference type="Gene3D" id="3.90.1200.10">
    <property type="match status" value="1"/>
</dbReference>
<evidence type="ECO:0000259" key="1">
    <source>
        <dbReference type="Pfam" id="PF01636"/>
    </source>
</evidence>
<evidence type="ECO:0000313" key="2">
    <source>
        <dbReference type="EMBL" id="KAL1583265.1"/>
    </source>
</evidence>
<gene>
    <name evidence="2" type="ORF">WHR41_07826</name>
</gene>
<dbReference type="Gene3D" id="3.30.200.150">
    <property type="match status" value="1"/>
</dbReference>
<keyword evidence="3" id="KW-1185">Reference proteome</keyword>
<dbReference type="PANTHER" id="PTHR21310">
    <property type="entry name" value="AMINOGLYCOSIDE PHOSPHOTRANSFERASE-RELATED-RELATED"/>
    <property type="match status" value="1"/>
</dbReference>
<protein>
    <recommendedName>
        <fullName evidence="1">Aminoglycoside phosphotransferase domain-containing protein</fullName>
    </recommendedName>
</protein>
<comment type="caution">
    <text evidence="2">The sequence shown here is derived from an EMBL/GenBank/DDBJ whole genome shotgun (WGS) entry which is preliminary data.</text>
</comment>
<proteinExistence type="predicted"/>
<feature type="domain" description="Aminoglycoside phosphotransferase" evidence="1">
    <location>
        <begin position="3"/>
        <end position="177"/>
    </location>
</feature>
<name>A0AB34KI49_9PEZI</name>
<dbReference type="GeneID" id="96009268"/>
<dbReference type="RefSeq" id="XP_069226372.1">
    <property type="nucleotide sequence ID" value="XM_069376430.1"/>
</dbReference>
<dbReference type="CDD" id="cd05120">
    <property type="entry name" value="APH_ChoK_like"/>
    <property type="match status" value="1"/>
</dbReference>
<dbReference type="PANTHER" id="PTHR21310:SF58">
    <property type="entry name" value="AMINOGLYCOSIDE PHOSPHOTRANSFERASE DOMAIN-CONTAINING PROTEIN"/>
    <property type="match status" value="1"/>
</dbReference>
<dbReference type="Proteomes" id="UP000803884">
    <property type="component" value="Unassembled WGS sequence"/>
</dbReference>